<evidence type="ECO:0000256" key="5">
    <source>
        <dbReference type="PIRNR" id="PIRNR038471"/>
    </source>
</evidence>
<dbReference type="NCBIfam" id="TIGR00219">
    <property type="entry name" value="mreC"/>
    <property type="match status" value="1"/>
</dbReference>
<dbReference type="AlphaFoldDB" id="A0A3B0CES1"/>
<evidence type="ECO:0000256" key="1">
    <source>
        <dbReference type="ARBA" id="ARBA00009369"/>
    </source>
</evidence>
<dbReference type="InterPro" id="IPR007221">
    <property type="entry name" value="MreC"/>
</dbReference>
<evidence type="ECO:0000256" key="4">
    <source>
        <dbReference type="ARBA" id="ARBA00032089"/>
    </source>
</evidence>
<dbReference type="Gene3D" id="2.40.10.350">
    <property type="entry name" value="Rod shape-determining protein MreC, domain 2"/>
    <property type="match status" value="1"/>
</dbReference>
<dbReference type="InterPro" id="IPR042177">
    <property type="entry name" value="Cell/Rod_1"/>
</dbReference>
<dbReference type="EMBL" id="RBAH01000011">
    <property type="protein sequence ID" value="RKN83850.1"/>
    <property type="molecule type" value="Genomic_DNA"/>
</dbReference>
<evidence type="ECO:0000256" key="3">
    <source>
        <dbReference type="ARBA" id="ARBA00022960"/>
    </source>
</evidence>
<keyword evidence="3 5" id="KW-0133">Cell shape</keyword>
<dbReference type="Pfam" id="PF04085">
    <property type="entry name" value="MreC"/>
    <property type="match status" value="1"/>
</dbReference>
<reference evidence="8 9" key="1">
    <citation type="journal article" date="2007" name="Int. J. Syst. Evol. Microbiol.">
        <title>Paenibacillus ginsengarvi sp. nov., isolated from soil from ginseng cultivation.</title>
        <authorList>
            <person name="Yoon M.H."/>
            <person name="Ten L.N."/>
            <person name="Im W.T."/>
        </authorList>
    </citation>
    <scope>NUCLEOTIDE SEQUENCE [LARGE SCALE GENOMIC DNA]</scope>
    <source>
        <strain evidence="8 9">KCTC 13059</strain>
    </source>
</reference>
<dbReference type="InterPro" id="IPR055342">
    <property type="entry name" value="MreC_beta-barrel_core"/>
</dbReference>
<keyword evidence="9" id="KW-1185">Reference proteome</keyword>
<dbReference type="Gene3D" id="2.40.10.340">
    <property type="entry name" value="Rod shape-determining protein MreC, domain 1"/>
    <property type="match status" value="1"/>
</dbReference>
<gene>
    <name evidence="8" type="primary">mreC</name>
    <name evidence="8" type="ORF">D7M11_16805</name>
</gene>
<comment type="function">
    <text evidence="5">Involved in formation and maintenance of cell shape.</text>
</comment>
<name>A0A3B0CES1_9BACL</name>
<organism evidence="8 9">
    <name type="scientific">Paenibacillus ginsengarvi</name>
    <dbReference type="NCBI Taxonomy" id="400777"/>
    <lineage>
        <taxon>Bacteria</taxon>
        <taxon>Bacillati</taxon>
        <taxon>Bacillota</taxon>
        <taxon>Bacilli</taxon>
        <taxon>Bacillales</taxon>
        <taxon>Paenibacillaceae</taxon>
        <taxon>Paenibacillus</taxon>
    </lineage>
</organism>
<dbReference type="PANTHER" id="PTHR34138:SF1">
    <property type="entry name" value="CELL SHAPE-DETERMINING PROTEIN MREC"/>
    <property type="match status" value="1"/>
</dbReference>
<feature type="domain" description="Rod shape-determining protein MreC beta-barrel core" evidence="7">
    <location>
        <begin position="126"/>
        <end position="281"/>
    </location>
</feature>
<comment type="similarity">
    <text evidence="1 5">Belongs to the MreC family.</text>
</comment>
<keyword evidence="6" id="KW-0175">Coiled coil</keyword>
<sequence>MFKWLGNKRLIILMAGVIVFVALMGFTFGGRGPMTPPEGFLKDTVTWMQGWLSKPARSIAGFFEDIRRISVLYEENRQLKTTLTRYAKDTARLNDLEAQNKRLKDMLGFTERQQQANKYRYRIAEVYASSPDPFNSTIVINLGEKDGIKPNMAVMSVEGLIGRIDSVSPFYSNVQLITDLDSSNAKAIAVTIKGKENDSFGILEGYDRKKEMLIMNKIPKTDHLVPGDVVVTSGMMGQLFPRGIEIGQVVSRDEGDFGITHTALIKPFASFNHLREVFVVEVPEL</sequence>
<evidence type="ECO:0000259" key="7">
    <source>
        <dbReference type="Pfam" id="PF04085"/>
    </source>
</evidence>
<comment type="caution">
    <text evidence="8">The sequence shown here is derived from an EMBL/GenBank/DDBJ whole genome shotgun (WGS) entry which is preliminary data.</text>
</comment>
<dbReference type="Proteomes" id="UP000282311">
    <property type="component" value="Unassembled WGS sequence"/>
</dbReference>
<evidence type="ECO:0000313" key="9">
    <source>
        <dbReference type="Proteomes" id="UP000282311"/>
    </source>
</evidence>
<dbReference type="OrthoDB" id="9792313at2"/>
<evidence type="ECO:0000256" key="2">
    <source>
        <dbReference type="ARBA" id="ARBA00013855"/>
    </source>
</evidence>
<dbReference type="PIRSF" id="PIRSF038471">
    <property type="entry name" value="MreC"/>
    <property type="match status" value="1"/>
</dbReference>
<protein>
    <recommendedName>
        <fullName evidence="2 5">Cell shape-determining protein MreC</fullName>
    </recommendedName>
    <alternativeName>
        <fullName evidence="4 5">Cell shape protein MreC</fullName>
    </alternativeName>
</protein>
<feature type="coiled-coil region" evidence="6">
    <location>
        <begin position="86"/>
        <end position="113"/>
    </location>
</feature>
<dbReference type="InterPro" id="IPR042175">
    <property type="entry name" value="Cell/Rod_MreC_2"/>
</dbReference>
<proteinExistence type="inferred from homology"/>
<evidence type="ECO:0000313" key="8">
    <source>
        <dbReference type="EMBL" id="RKN83850.1"/>
    </source>
</evidence>
<dbReference type="GO" id="GO:0008360">
    <property type="term" value="P:regulation of cell shape"/>
    <property type="evidence" value="ECO:0007669"/>
    <property type="project" value="UniProtKB-KW"/>
</dbReference>
<dbReference type="RefSeq" id="WP_120748394.1">
    <property type="nucleotide sequence ID" value="NZ_RBAH01000011.1"/>
</dbReference>
<dbReference type="GO" id="GO:0005886">
    <property type="term" value="C:plasma membrane"/>
    <property type="evidence" value="ECO:0007669"/>
    <property type="project" value="TreeGrafter"/>
</dbReference>
<dbReference type="PANTHER" id="PTHR34138">
    <property type="entry name" value="CELL SHAPE-DETERMINING PROTEIN MREC"/>
    <property type="match status" value="1"/>
</dbReference>
<accession>A0A3B0CES1</accession>
<evidence type="ECO:0000256" key="6">
    <source>
        <dbReference type="SAM" id="Coils"/>
    </source>
</evidence>